<proteinExistence type="predicted"/>
<sequence>MAITAHYIDDSWKLQSRLMRFIYVLAPHTAEVLSDVLVDCLMDWNLDRKVSNLTVDNCSTNDVMIENILTKMSHRNFILGGKLFHMLLKA</sequence>
<comment type="caution">
    <text evidence="1">The sequence shown here is derived from an EMBL/GenBank/DDBJ whole genome shotgun (WGS) entry which is preliminary data.</text>
</comment>
<dbReference type="SUPFAM" id="SSF53098">
    <property type="entry name" value="Ribonuclease H-like"/>
    <property type="match status" value="1"/>
</dbReference>
<dbReference type="AlphaFoldDB" id="A0A445ER54"/>
<dbReference type="PANTHER" id="PTHR46481:SF11">
    <property type="entry name" value="ZINC FINGER BED DOMAIN-CONTAINING PROTEIN RICESLEEPER 2-LIKE"/>
    <property type="match status" value="1"/>
</dbReference>
<dbReference type="EMBL" id="SDMP01000001">
    <property type="protein sequence ID" value="RYR77861.1"/>
    <property type="molecule type" value="Genomic_DNA"/>
</dbReference>
<keyword evidence="2" id="KW-1185">Reference proteome</keyword>
<reference evidence="1 2" key="1">
    <citation type="submission" date="2019-01" db="EMBL/GenBank/DDBJ databases">
        <title>Sequencing of cultivated peanut Arachis hypogaea provides insights into genome evolution and oil improvement.</title>
        <authorList>
            <person name="Chen X."/>
        </authorList>
    </citation>
    <scope>NUCLEOTIDE SEQUENCE [LARGE SCALE GENOMIC DNA]</scope>
    <source>
        <strain evidence="2">cv. Fuhuasheng</strain>
        <tissue evidence="1">Leaves</tissue>
    </source>
</reference>
<dbReference type="InterPro" id="IPR052035">
    <property type="entry name" value="ZnF_BED_domain_contain"/>
</dbReference>
<organism evidence="1 2">
    <name type="scientific">Arachis hypogaea</name>
    <name type="common">Peanut</name>
    <dbReference type="NCBI Taxonomy" id="3818"/>
    <lineage>
        <taxon>Eukaryota</taxon>
        <taxon>Viridiplantae</taxon>
        <taxon>Streptophyta</taxon>
        <taxon>Embryophyta</taxon>
        <taxon>Tracheophyta</taxon>
        <taxon>Spermatophyta</taxon>
        <taxon>Magnoliopsida</taxon>
        <taxon>eudicotyledons</taxon>
        <taxon>Gunneridae</taxon>
        <taxon>Pentapetalae</taxon>
        <taxon>rosids</taxon>
        <taxon>fabids</taxon>
        <taxon>Fabales</taxon>
        <taxon>Fabaceae</taxon>
        <taxon>Papilionoideae</taxon>
        <taxon>50 kb inversion clade</taxon>
        <taxon>dalbergioids sensu lato</taxon>
        <taxon>Dalbergieae</taxon>
        <taxon>Pterocarpus clade</taxon>
        <taxon>Arachis</taxon>
    </lineage>
</organism>
<gene>
    <name evidence="1" type="ORF">Ahy_A01g002530</name>
</gene>
<evidence type="ECO:0000313" key="1">
    <source>
        <dbReference type="EMBL" id="RYR77861.1"/>
    </source>
</evidence>
<dbReference type="PANTHER" id="PTHR46481">
    <property type="entry name" value="ZINC FINGER BED DOMAIN-CONTAINING PROTEIN 4"/>
    <property type="match status" value="1"/>
</dbReference>
<protein>
    <submittedName>
        <fullName evidence="1">Uncharacterized protein</fullName>
    </submittedName>
</protein>
<dbReference type="Proteomes" id="UP000289738">
    <property type="component" value="Chromosome A01"/>
</dbReference>
<dbReference type="InterPro" id="IPR012337">
    <property type="entry name" value="RNaseH-like_sf"/>
</dbReference>
<dbReference type="STRING" id="3818.A0A445ER54"/>
<evidence type="ECO:0000313" key="2">
    <source>
        <dbReference type="Proteomes" id="UP000289738"/>
    </source>
</evidence>
<name>A0A445ER54_ARAHY</name>
<accession>A0A445ER54</accession>